<comment type="caution">
    <text evidence="1">The sequence shown here is derived from an EMBL/GenBank/DDBJ whole genome shotgun (WGS) entry which is preliminary data.</text>
</comment>
<sequence>MRYKEIEFTAAMLVPLDMWEDDPRPERWVQASLTYGCMHQDFSTGMDGVVSVRDYDDGEAE</sequence>
<dbReference type="RefSeq" id="WP_260221568.1">
    <property type="nucleotide sequence ID" value="NZ_JAJAGO010000019.1"/>
</dbReference>
<protein>
    <submittedName>
        <fullName evidence="1">Uncharacterized protein</fullName>
    </submittedName>
</protein>
<dbReference type="Proteomes" id="UP001156389">
    <property type="component" value="Unassembled WGS sequence"/>
</dbReference>
<organism evidence="1 2">
    <name type="scientific">Streptomyces gossypii</name>
    <dbReference type="NCBI Taxonomy" id="2883101"/>
    <lineage>
        <taxon>Bacteria</taxon>
        <taxon>Bacillati</taxon>
        <taxon>Actinomycetota</taxon>
        <taxon>Actinomycetes</taxon>
        <taxon>Kitasatosporales</taxon>
        <taxon>Streptomycetaceae</taxon>
        <taxon>Streptomyces</taxon>
    </lineage>
</organism>
<evidence type="ECO:0000313" key="2">
    <source>
        <dbReference type="Proteomes" id="UP001156389"/>
    </source>
</evidence>
<name>A0ABT2K266_9ACTN</name>
<gene>
    <name evidence="1" type="ORF">LHJ74_30810</name>
</gene>
<proteinExistence type="predicted"/>
<reference evidence="1 2" key="1">
    <citation type="submission" date="2021-10" db="EMBL/GenBank/DDBJ databases">
        <title>Streptomyces gossypii sp. nov., isolated from soil collected from cotton field.</title>
        <authorList>
            <person name="Ge X."/>
            <person name="Chen X."/>
            <person name="Liu W."/>
        </authorList>
    </citation>
    <scope>NUCLEOTIDE SEQUENCE [LARGE SCALE GENOMIC DNA]</scope>
    <source>
        <strain evidence="1 2">N2-109</strain>
    </source>
</reference>
<accession>A0ABT2K266</accession>
<dbReference type="EMBL" id="JAJAGO010000019">
    <property type="protein sequence ID" value="MCT2594248.1"/>
    <property type="molecule type" value="Genomic_DNA"/>
</dbReference>
<keyword evidence="2" id="KW-1185">Reference proteome</keyword>
<evidence type="ECO:0000313" key="1">
    <source>
        <dbReference type="EMBL" id="MCT2594248.1"/>
    </source>
</evidence>